<dbReference type="PROSITE" id="PS50003">
    <property type="entry name" value="PH_DOMAIN"/>
    <property type="match status" value="1"/>
</dbReference>
<evidence type="ECO:0000259" key="7">
    <source>
        <dbReference type="PROSITE" id="PS50003"/>
    </source>
</evidence>
<evidence type="ECO:0000256" key="1">
    <source>
        <dbReference type="ARBA" id="ARBA00004282"/>
    </source>
</evidence>
<dbReference type="SUPFAM" id="SSF50729">
    <property type="entry name" value="PH domain-like"/>
    <property type="match status" value="2"/>
</dbReference>
<dbReference type="PANTHER" id="PTHR16160:SF11">
    <property type="entry name" value="FERMITIN FAMILY HOMOLOG 2"/>
    <property type="match status" value="1"/>
</dbReference>
<dbReference type="CDD" id="cd17184">
    <property type="entry name" value="FERM_F1_KIND2"/>
    <property type="match status" value="1"/>
</dbReference>
<evidence type="ECO:0000256" key="2">
    <source>
        <dbReference type="ARBA" id="ARBA00004316"/>
    </source>
</evidence>
<reference evidence="8" key="1">
    <citation type="submission" date="2025-08" db="UniProtKB">
        <authorList>
            <consortium name="Ensembl"/>
        </authorList>
    </citation>
    <scope>IDENTIFICATION</scope>
</reference>
<dbReference type="GeneTree" id="ENSGT00390000013444"/>
<organism evidence="8 9">
    <name type="scientific">Taeniopygia guttata</name>
    <name type="common">Zebra finch</name>
    <name type="synonym">Poephila guttata</name>
    <dbReference type="NCBI Taxonomy" id="59729"/>
    <lineage>
        <taxon>Eukaryota</taxon>
        <taxon>Metazoa</taxon>
        <taxon>Chordata</taxon>
        <taxon>Craniata</taxon>
        <taxon>Vertebrata</taxon>
        <taxon>Euteleostomi</taxon>
        <taxon>Archelosauria</taxon>
        <taxon>Archosauria</taxon>
        <taxon>Dinosauria</taxon>
        <taxon>Saurischia</taxon>
        <taxon>Theropoda</taxon>
        <taxon>Coelurosauria</taxon>
        <taxon>Aves</taxon>
        <taxon>Neognathae</taxon>
        <taxon>Neoaves</taxon>
        <taxon>Telluraves</taxon>
        <taxon>Australaves</taxon>
        <taxon>Passeriformes</taxon>
        <taxon>Passeroidea</taxon>
        <taxon>Estrildidae</taxon>
        <taxon>Estrildinae</taxon>
        <taxon>Taeniopygia</taxon>
    </lineage>
</organism>
<dbReference type="SMART" id="SM00295">
    <property type="entry name" value="B41"/>
    <property type="match status" value="1"/>
</dbReference>
<dbReference type="InterPro" id="IPR037837">
    <property type="entry name" value="PH_Kindlin/fermitin"/>
</dbReference>
<dbReference type="CDD" id="cd01237">
    <property type="entry name" value="PH_fermitin"/>
    <property type="match status" value="1"/>
</dbReference>
<evidence type="ECO:0000313" key="9">
    <source>
        <dbReference type="Proteomes" id="UP000007754"/>
    </source>
</evidence>
<dbReference type="CDD" id="cd14473">
    <property type="entry name" value="FERM_B-lobe"/>
    <property type="match status" value="1"/>
</dbReference>
<evidence type="ECO:0000256" key="6">
    <source>
        <dbReference type="ARBA" id="ARBA00023273"/>
    </source>
</evidence>
<evidence type="ECO:0000313" key="8">
    <source>
        <dbReference type="Ensembl" id="ENSTGUP00000025722.1"/>
    </source>
</evidence>
<dbReference type="SMART" id="SM00233">
    <property type="entry name" value="PH"/>
    <property type="match status" value="1"/>
</dbReference>
<dbReference type="GO" id="GO:0042995">
    <property type="term" value="C:cell projection"/>
    <property type="evidence" value="ECO:0007669"/>
    <property type="project" value="UniProtKB-SubCell"/>
</dbReference>
<reference evidence="8" key="2">
    <citation type="submission" date="2025-09" db="UniProtKB">
        <authorList>
            <consortium name="Ensembl"/>
        </authorList>
    </citation>
    <scope>IDENTIFICATION</scope>
</reference>
<dbReference type="SUPFAM" id="SSF47031">
    <property type="entry name" value="Second domain of FERM"/>
    <property type="match status" value="2"/>
</dbReference>
<dbReference type="Gene3D" id="2.30.29.30">
    <property type="entry name" value="Pleckstrin-homology domain (PH domain)/Phosphotyrosine-binding domain (PTB)"/>
    <property type="match status" value="2"/>
</dbReference>
<dbReference type="CDD" id="cd17181">
    <property type="entry name" value="FERM_F0_KIND2"/>
    <property type="match status" value="1"/>
</dbReference>
<dbReference type="Pfam" id="PF00373">
    <property type="entry name" value="FERM_M"/>
    <property type="match status" value="2"/>
</dbReference>
<dbReference type="FunFam" id="2.30.29.30:FF:000057">
    <property type="entry name" value="Fermitin family homolog 2 (Drosophila)"/>
    <property type="match status" value="1"/>
</dbReference>
<accession>A0A674GTK0</accession>
<feature type="domain" description="PH" evidence="7">
    <location>
        <begin position="350"/>
        <end position="446"/>
    </location>
</feature>
<dbReference type="PANTHER" id="PTHR16160">
    <property type="entry name" value="FERMITIN 2-RELATED"/>
    <property type="match status" value="1"/>
</dbReference>
<keyword evidence="5" id="KW-0965">Cell junction</keyword>
<name>A0A674GTK0_TAEGU</name>
<evidence type="ECO:0000256" key="5">
    <source>
        <dbReference type="ARBA" id="ARBA00022949"/>
    </source>
</evidence>
<dbReference type="AlphaFoldDB" id="A0A674GTK0"/>
<dbReference type="FunFam" id="3.10.20.90:FF:000035">
    <property type="entry name" value="Fermitin family homolog 2 (Drosophila)"/>
    <property type="match status" value="1"/>
</dbReference>
<dbReference type="InterPro" id="IPR011993">
    <property type="entry name" value="PH-like_dom_sf"/>
</dbReference>
<dbReference type="InterPro" id="IPR019749">
    <property type="entry name" value="Band_41_domain"/>
</dbReference>
<evidence type="ECO:0000256" key="4">
    <source>
        <dbReference type="ARBA" id="ARBA00022889"/>
    </source>
</evidence>
<dbReference type="InterPro" id="IPR040790">
    <property type="entry name" value="Kindlin_2_N"/>
</dbReference>
<dbReference type="GO" id="GO:0007160">
    <property type="term" value="P:cell-matrix adhesion"/>
    <property type="evidence" value="ECO:0007669"/>
    <property type="project" value="TreeGrafter"/>
</dbReference>
<evidence type="ECO:0000256" key="3">
    <source>
        <dbReference type="ARBA" id="ARBA00008052"/>
    </source>
</evidence>
<dbReference type="GO" id="GO:0005925">
    <property type="term" value="C:focal adhesion"/>
    <property type="evidence" value="ECO:0007669"/>
    <property type="project" value="TreeGrafter"/>
</dbReference>
<keyword evidence="4" id="KW-0130">Cell adhesion</keyword>
<comment type="similarity">
    <text evidence="3">Belongs to the kindlin family.</text>
</comment>
<sequence>MALDGIRMPDGCYADGTWELSVHVTDLGRDVTLRVTGEIHIGGVMLRLVEKLDVKKDWSDHALWWEKKKTWLLKTHWTLDKYGIQADAKLQFTPQHKLLRLQLPNMKYVKVKVNFSDRVFKAVSDICKTFNIRHPEELSLLRTQRSIEEKKEEVGRSVKTMTPTYDAHDGSPLSPTSAWFGDSALSEGNPGILAVSQPVTSPESLAKMYKPQTLLDKAKINQGWLDSSRSLMEQEVKENEALLLRFKYYSFFDLNPKYDAIRINQLYEQSKWAILLEEIECTEEEMMMFAALQYHINKLSIMSSENHLNHSDKDVDEVDAALSDLEITLEGGKTSTILVRLRPSEMCPHVSCRPKKLTLKGYKPYWCTFKDTSISCYKSKEESNGTPAHQMNLRGCEVTPDVNISGQKFNIKLLIPVAEGMNEIWLRCDNETQYASWMAACRLASKGKTMADSSYGMEVQNILSFLKMQHLNPDPQLIPEQINTDINPECLVSPRYLKKYKNKQITARILEAHQNVAQMSLIEAKMRFIQAWQSLPEFGITHFNARFQGGKKDELIGIAYNRLIRMDASTGDAVKTWRFSNMKQWNVNWEIKMVTVEFADEVRVSFICTEVDCKVVHEFIGGYIFLSTRAKDQNESLDEEMFYKLTSGWV</sequence>
<keyword evidence="9" id="KW-1185">Reference proteome</keyword>
<dbReference type="InterPro" id="IPR035963">
    <property type="entry name" value="FERM_2"/>
</dbReference>
<dbReference type="Pfam" id="PF18124">
    <property type="entry name" value="Kindlin_2_N"/>
    <property type="match status" value="1"/>
</dbReference>
<dbReference type="Proteomes" id="UP000007754">
    <property type="component" value="Unplaced"/>
</dbReference>
<dbReference type="GO" id="GO:0005178">
    <property type="term" value="F:integrin binding"/>
    <property type="evidence" value="ECO:0007669"/>
    <property type="project" value="TreeGrafter"/>
</dbReference>
<comment type="subcellular location">
    <subcellularLocation>
        <location evidence="1">Cell junction</location>
    </subcellularLocation>
    <subcellularLocation>
        <location evidence="2">Cell projection</location>
    </subcellularLocation>
</comment>
<dbReference type="Ensembl" id="ENSTGUT00000020047.1">
    <property type="protein sequence ID" value="ENSTGUP00000025722.1"/>
    <property type="gene ID" value="ENSTGUG00000023125.1"/>
</dbReference>
<dbReference type="GO" id="GO:0007229">
    <property type="term" value="P:integrin-mediated signaling pathway"/>
    <property type="evidence" value="ECO:0007669"/>
    <property type="project" value="InterPro"/>
</dbReference>
<protein>
    <recommendedName>
        <fullName evidence="7">PH domain-containing protein</fullName>
    </recommendedName>
</protein>
<dbReference type="Gene3D" id="3.10.20.90">
    <property type="entry name" value="Phosphatidylinositol 3-kinase Catalytic Subunit, Chain A, domain 1"/>
    <property type="match status" value="2"/>
</dbReference>
<proteinExistence type="inferred from homology"/>
<keyword evidence="6" id="KW-0966">Cell projection</keyword>
<dbReference type="FunFam" id="2.30.29.30:FF:000037">
    <property type="entry name" value="Fermitin family homolog 2"/>
    <property type="match status" value="1"/>
</dbReference>
<dbReference type="InterPro" id="IPR019748">
    <property type="entry name" value="FERM_central"/>
</dbReference>
<dbReference type="InterPro" id="IPR037843">
    <property type="entry name" value="Kindlin/fermitin"/>
</dbReference>
<dbReference type="InterPro" id="IPR001849">
    <property type="entry name" value="PH_domain"/>
</dbReference>